<feature type="transmembrane region" description="Helical" evidence="1">
    <location>
        <begin position="171"/>
        <end position="191"/>
    </location>
</feature>
<keyword evidence="1" id="KW-1133">Transmembrane helix</keyword>
<keyword evidence="3" id="KW-1185">Reference proteome</keyword>
<feature type="transmembrane region" description="Helical" evidence="1">
    <location>
        <begin position="18"/>
        <end position="35"/>
    </location>
</feature>
<accession>A0A364NWP6</accession>
<comment type="caution">
    <text evidence="2">The sequence shown here is derived from an EMBL/GenBank/DDBJ whole genome shotgun (WGS) entry which is preliminary data.</text>
</comment>
<feature type="transmembrane region" description="Helical" evidence="1">
    <location>
        <begin position="318"/>
        <end position="340"/>
    </location>
</feature>
<proteinExistence type="predicted"/>
<reference evidence="2 3" key="1">
    <citation type="submission" date="2017-11" db="EMBL/GenBank/DDBJ databases">
        <title>Draft genome sequence of magnetotactic bacterium Magnetospirillum kuznetsovii LBB-42.</title>
        <authorList>
            <person name="Grouzdev D.S."/>
            <person name="Rysina M.S."/>
            <person name="Baslerov R.V."/>
            <person name="Koziaeva V."/>
        </authorList>
    </citation>
    <scope>NUCLEOTIDE SEQUENCE [LARGE SCALE GENOMIC DNA]</scope>
    <source>
        <strain evidence="2 3">LBB-42</strain>
    </source>
</reference>
<evidence type="ECO:0000313" key="2">
    <source>
        <dbReference type="EMBL" id="RAU21337.1"/>
    </source>
</evidence>
<dbReference type="AlphaFoldDB" id="A0A364NWP6"/>
<feature type="transmembrane region" description="Helical" evidence="1">
    <location>
        <begin position="262"/>
        <end position="282"/>
    </location>
</feature>
<feature type="transmembrane region" description="Helical" evidence="1">
    <location>
        <begin position="104"/>
        <end position="123"/>
    </location>
</feature>
<gene>
    <name evidence="2" type="ORF">CU669_14300</name>
</gene>
<dbReference type="Pfam" id="PF05940">
    <property type="entry name" value="NnrS"/>
    <property type="match status" value="1"/>
</dbReference>
<organism evidence="2 3">
    <name type="scientific">Paramagnetospirillum kuznetsovii</name>
    <dbReference type="NCBI Taxonomy" id="2053833"/>
    <lineage>
        <taxon>Bacteria</taxon>
        <taxon>Pseudomonadati</taxon>
        <taxon>Pseudomonadota</taxon>
        <taxon>Alphaproteobacteria</taxon>
        <taxon>Rhodospirillales</taxon>
        <taxon>Magnetospirillaceae</taxon>
        <taxon>Paramagnetospirillum</taxon>
    </lineage>
</organism>
<feature type="transmembrane region" description="Helical" evidence="1">
    <location>
        <begin position="346"/>
        <end position="371"/>
    </location>
</feature>
<dbReference type="Proteomes" id="UP000251075">
    <property type="component" value="Unassembled WGS sequence"/>
</dbReference>
<protein>
    <submittedName>
        <fullName evidence="2">NnrS family protein</fullName>
    </submittedName>
</protein>
<keyword evidence="1" id="KW-0472">Membrane</keyword>
<name>A0A364NWP6_9PROT</name>
<feature type="transmembrane region" description="Helical" evidence="1">
    <location>
        <begin position="288"/>
        <end position="306"/>
    </location>
</feature>
<sequence length="376" mass="39382">MPSSPVPRSGCYPKAHRPFFLAASLYAAASVPLWVAEWAGLLPGCPSCDPVARHAHEMLLGFAGAVLGGYLFTKVTWPRLLLALAAWAAARIGAWSGIGGVPGLILALSYPALLFAFGGWPFLKAAKLGHNMVFAPTIAAMAVAEALYQAGRLGLIEAGERRGALTALDMVALMILVMGGRVIPAAMAGLVRKEESRELFDRNRPWLEWVVVAGMALAALVDALALPHLPAMLVAGLAALARQARWRPRLAMTDASMGPIQLGYFLLAAGLIAASASDLAGMGPGTDALHLATIGGIGLVTSAMMLRINHIRERRGGGWPKMGIPIAIVLVIAADLRVTASFGPDILIPASAALWSLAFLATAAVLMTSWANRPRA</sequence>
<dbReference type="InterPro" id="IPR010266">
    <property type="entry name" value="NnrS"/>
</dbReference>
<feature type="transmembrane region" description="Helical" evidence="1">
    <location>
        <begin position="55"/>
        <end position="73"/>
    </location>
</feature>
<dbReference type="RefSeq" id="WP_112145862.1">
    <property type="nucleotide sequence ID" value="NZ_PGTO01000011.1"/>
</dbReference>
<dbReference type="OrthoDB" id="7344092at2"/>
<dbReference type="EMBL" id="PGTO01000011">
    <property type="protein sequence ID" value="RAU21337.1"/>
    <property type="molecule type" value="Genomic_DNA"/>
</dbReference>
<evidence type="ECO:0000313" key="3">
    <source>
        <dbReference type="Proteomes" id="UP000251075"/>
    </source>
</evidence>
<evidence type="ECO:0000256" key="1">
    <source>
        <dbReference type="SAM" id="Phobius"/>
    </source>
</evidence>
<keyword evidence="1" id="KW-0812">Transmembrane</keyword>
<feature type="transmembrane region" description="Helical" evidence="1">
    <location>
        <begin position="211"/>
        <end position="241"/>
    </location>
</feature>